<dbReference type="OrthoDB" id="14187at2759"/>
<dbReference type="PANTHER" id="PTHR22878">
    <property type="entry name" value="DYNEIN HEAVY CHAIN 6, AXONEMAL-LIKE-RELATED"/>
    <property type="match status" value="1"/>
</dbReference>
<evidence type="ECO:0000256" key="1">
    <source>
        <dbReference type="SAM" id="Coils"/>
    </source>
</evidence>
<dbReference type="GO" id="GO:0045505">
    <property type="term" value="F:dynein intermediate chain binding"/>
    <property type="evidence" value="ECO:0007669"/>
    <property type="project" value="InterPro"/>
</dbReference>
<dbReference type="Proteomes" id="UP000324800">
    <property type="component" value="Unassembled WGS sequence"/>
</dbReference>
<evidence type="ECO:0000259" key="2">
    <source>
        <dbReference type="Pfam" id="PF12781"/>
    </source>
</evidence>
<dbReference type="InterPro" id="IPR035706">
    <property type="entry name" value="AAA_9"/>
</dbReference>
<organism evidence="3 4">
    <name type="scientific">Streblomastix strix</name>
    <dbReference type="NCBI Taxonomy" id="222440"/>
    <lineage>
        <taxon>Eukaryota</taxon>
        <taxon>Metamonada</taxon>
        <taxon>Preaxostyla</taxon>
        <taxon>Oxymonadida</taxon>
        <taxon>Streblomastigidae</taxon>
        <taxon>Streblomastix</taxon>
    </lineage>
</organism>
<evidence type="ECO:0000313" key="4">
    <source>
        <dbReference type="Proteomes" id="UP000324800"/>
    </source>
</evidence>
<dbReference type="GO" id="GO:0030286">
    <property type="term" value="C:dynein complex"/>
    <property type="evidence" value="ECO:0007669"/>
    <property type="project" value="InterPro"/>
</dbReference>
<feature type="domain" description="Dynein heavy chain ATP-binding dynein motor region" evidence="2">
    <location>
        <begin position="1"/>
        <end position="162"/>
    </location>
</feature>
<name>A0A5J4UME0_9EUKA</name>
<dbReference type="Pfam" id="PF12781">
    <property type="entry name" value="AAA_9"/>
    <property type="match status" value="1"/>
</dbReference>
<proteinExistence type="predicted"/>
<dbReference type="GO" id="GO:0007018">
    <property type="term" value="P:microtubule-based movement"/>
    <property type="evidence" value="ECO:0007669"/>
    <property type="project" value="InterPro"/>
</dbReference>
<accession>A0A5J4UME0</accession>
<gene>
    <name evidence="3" type="ORF">EZS28_033232</name>
</gene>
<dbReference type="InterPro" id="IPR026983">
    <property type="entry name" value="DHC"/>
</dbReference>
<dbReference type="Gene3D" id="3.40.50.300">
    <property type="entry name" value="P-loop containing nucleotide triphosphate hydrolases"/>
    <property type="match status" value="1"/>
</dbReference>
<feature type="coiled-coil region" evidence="1">
    <location>
        <begin position="152"/>
        <end position="179"/>
    </location>
</feature>
<sequence>MRTIENGVRIEKSVLLEYAGEIFNPVLTPILNKNLTKNGSKLIMFIIDQNVGYSEDFSVHITTKLPNPHYKSEISIATNIINFTIAPAGLDEQLLAETVCIERPKPEVQRDSLIVQAAKDTDDTGLVQDDILKLLSSVTGSILENETVTQALDKSKEIVREIRIQFKRLKKQLHQLIQLLINIEIYHEVYH</sequence>
<keyword evidence="1" id="KW-0175">Coiled coil</keyword>
<reference evidence="3 4" key="1">
    <citation type="submission" date="2019-03" db="EMBL/GenBank/DDBJ databases">
        <title>Single cell metagenomics reveals metabolic interactions within the superorganism composed of flagellate Streblomastix strix and complex community of Bacteroidetes bacteria on its surface.</title>
        <authorList>
            <person name="Treitli S.C."/>
            <person name="Kolisko M."/>
            <person name="Husnik F."/>
            <person name="Keeling P."/>
            <person name="Hampl V."/>
        </authorList>
    </citation>
    <scope>NUCLEOTIDE SEQUENCE [LARGE SCALE GENOMIC DNA]</scope>
    <source>
        <strain evidence="3">ST1C</strain>
    </source>
</reference>
<dbReference type="Gene3D" id="6.10.140.1060">
    <property type="match status" value="1"/>
</dbReference>
<dbReference type="InterPro" id="IPR027417">
    <property type="entry name" value="P-loop_NTPase"/>
</dbReference>
<protein>
    <submittedName>
        <fullName evidence="3">Putative dynein heavy chain</fullName>
    </submittedName>
</protein>
<dbReference type="EMBL" id="SNRW01014650">
    <property type="protein sequence ID" value="KAA6371242.1"/>
    <property type="molecule type" value="Genomic_DNA"/>
</dbReference>
<dbReference type="GO" id="GO:0051959">
    <property type="term" value="F:dynein light intermediate chain binding"/>
    <property type="evidence" value="ECO:0007669"/>
    <property type="project" value="InterPro"/>
</dbReference>
<evidence type="ECO:0000313" key="3">
    <source>
        <dbReference type="EMBL" id="KAA6371242.1"/>
    </source>
</evidence>
<comment type="caution">
    <text evidence="3">The sequence shown here is derived from an EMBL/GenBank/DDBJ whole genome shotgun (WGS) entry which is preliminary data.</text>
</comment>
<dbReference type="AlphaFoldDB" id="A0A5J4UME0"/>
<dbReference type="PANTHER" id="PTHR22878:SF68">
    <property type="entry name" value="DYNEIN HEAVY CHAIN 6, AXONEMAL-LIKE"/>
    <property type="match status" value="1"/>
</dbReference>